<comment type="caution">
    <text evidence="2">The sequence shown here is derived from an EMBL/GenBank/DDBJ whole genome shotgun (WGS) entry which is preliminary data.</text>
</comment>
<proteinExistence type="predicted"/>
<reference evidence="2 3" key="1">
    <citation type="submission" date="2022-05" db="EMBL/GenBank/DDBJ databases">
        <authorList>
            <consortium name="Genoscope - CEA"/>
            <person name="William W."/>
        </authorList>
    </citation>
    <scope>NUCLEOTIDE SEQUENCE [LARGE SCALE GENOMIC DNA]</scope>
</reference>
<feature type="region of interest" description="Disordered" evidence="1">
    <location>
        <begin position="90"/>
        <end position="115"/>
    </location>
</feature>
<evidence type="ECO:0000256" key="1">
    <source>
        <dbReference type="SAM" id="MobiDB-lite"/>
    </source>
</evidence>
<keyword evidence="3" id="KW-1185">Reference proteome</keyword>
<gene>
    <name evidence="2" type="ORF">PEVE_00023195</name>
</gene>
<accession>A0ABN8M7Q7</accession>
<dbReference type="EMBL" id="CALNXI010000308">
    <property type="protein sequence ID" value="CAH3024546.1"/>
    <property type="molecule type" value="Genomic_DNA"/>
</dbReference>
<sequence>MDKSAIPRPRPDETKLPDYHYKDLDMFESPSGTDACHHPPDDWQPLHNIKNCFDDGTLLGDDDAISSFSTIFIVEKELIKDHLQHLTTLEREKKHAHKGQVEETQAETTEMLRGL</sequence>
<organism evidence="2 3">
    <name type="scientific">Porites evermanni</name>
    <dbReference type="NCBI Taxonomy" id="104178"/>
    <lineage>
        <taxon>Eukaryota</taxon>
        <taxon>Metazoa</taxon>
        <taxon>Cnidaria</taxon>
        <taxon>Anthozoa</taxon>
        <taxon>Hexacorallia</taxon>
        <taxon>Scleractinia</taxon>
        <taxon>Fungiina</taxon>
        <taxon>Poritidae</taxon>
        <taxon>Porites</taxon>
    </lineage>
</organism>
<name>A0ABN8M7Q7_9CNID</name>
<dbReference type="Proteomes" id="UP001159427">
    <property type="component" value="Unassembled WGS sequence"/>
</dbReference>
<evidence type="ECO:0000313" key="2">
    <source>
        <dbReference type="EMBL" id="CAH3024546.1"/>
    </source>
</evidence>
<protein>
    <submittedName>
        <fullName evidence="2">Uncharacterized protein</fullName>
    </submittedName>
</protein>
<evidence type="ECO:0000313" key="3">
    <source>
        <dbReference type="Proteomes" id="UP001159427"/>
    </source>
</evidence>